<reference evidence="1" key="1">
    <citation type="submission" date="2014-05" db="EMBL/GenBank/DDBJ databases">
        <authorList>
            <person name="Chronopoulou M."/>
        </authorList>
    </citation>
    <scope>NUCLEOTIDE SEQUENCE</scope>
    <source>
        <tissue evidence="1">Whole organism</tissue>
    </source>
</reference>
<feature type="non-terminal residue" evidence="1">
    <location>
        <position position="1"/>
    </location>
</feature>
<sequence>RTEIQLALMKSDDKLIHSSVITALIRMRSLVHLALLDSSNREVLGIQVGRRRWPEFWAGHKCCTFLDVYTSVVVPA</sequence>
<dbReference type="AlphaFoldDB" id="A0A0K2UDE5"/>
<proteinExistence type="predicted"/>
<accession>A0A0K2UDE5</accession>
<protein>
    <submittedName>
        <fullName evidence="1">Uncharacterized protein</fullName>
    </submittedName>
</protein>
<name>A0A0K2UDE5_LEPSM</name>
<evidence type="ECO:0000313" key="1">
    <source>
        <dbReference type="EMBL" id="CDW36268.1"/>
    </source>
</evidence>
<organism evidence="1">
    <name type="scientific">Lepeophtheirus salmonis</name>
    <name type="common">Salmon louse</name>
    <name type="synonym">Caligus salmonis</name>
    <dbReference type="NCBI Taxonomy" id="72036"/>
    <lineage>
        <taxon>Eukaryota</taxon>
        <taxon>Metazoa</taxon>
        <taxon>Ecdysozoa</taxon>
        <taxon>Arthropoda</taxon>
        <taxon>Crustacea</taxon>
        <taxon>Multicrustacea</taxon>
        <taxon>Hexanauplia</taxon>
        <taxon>Copepoda</taxon>
        <taxon>Siphonostomatoida</taxon>
        <taxon>Caligidae</taxon>
        <taxon>Lepeophtheirus</taxon>
    </lineage>
</organism>
<dbReference type="EMBL" id="HACA01018907">
    <property type="protein sequence ID" value="CDW36268.1"/>
    <property type="molecule type" value="Transcribed_RNA"/>
</dbReference>